<feature type="domain" description="Acyclic terpene utilisation N-terminal" evidence="1">
    <location>
        <begin position="19"/>
        <end position="66"/>
    </location>
</feature>
<accession>A0ABR0IVV2</accession>
<gene>
    <name evidence="2" type="ORF">LTR69_010913</name>
</gene>
<sequence length="67" mass="7290">MSSTLKDQRLRDEQGTRPVRIANCSGGQMRKQATLDPVDFITGDWLAQNNLAQEQAAIAPGTGEGFK</sequence>
<dbReference type="InterPro" id="IPR010839">
    <property type="entry name" value="AtuA_N"/>
</dbReference>
<proteinExistence type="predicted"/>
<comment type="caution">
    <text evidence="2">The sequence shown here is derived from an EMBL/GenBank/DDBJ whole genome shotgun (WGS) entry which is preliminary data.</text>
</comment>
<evidence type="ECO:0000259" key="1">
    <source>
        <dbReference type="Pfam" id="PF07287"/>
    </source>
</evidence>
<dbReference type="Pfam" id="PF07287">
    <property type="entry name" value="AtuA"/>
    <property type="match status" value="1"/>
</dbReference>
<keyword evidence="3" id="KW-1185">Reference proteome</keyword>
<evidence type="ECO:0000313" key="2">
    <source>
        <dbReference type="EMBL" id="KAK5049729.1"/>
    </source>
</evidence>
<dbReference type="Proteomes" id="UP001345691">
    <property type="component" value="Unassembled WGS sequence"/>
</dbReference>
<organism evidence="2 3">
    <name type="scientific">Exophiala sideris</name>
    <dbReference type="NCBI Taxonomy" id="1016849"/>
    <lineage>
        <taxon>Eukaryota</taxon>
        <taxon>Fungi</taxon>
        <taxon>Dikarya</taxon>
        <taxon>Ascomycota</taxon>
        <taxon>Pezizomycotina</taxon>
        <taxon>Eurotiomycetes</taxon>
        <taxon>Chaetothyriomycetidae</taxon>
        <taxon>Chaetothyriales</taxon>
        <taxon>Herpotrichiellaceae</taxon>
        <taxon>Exophiala</taxon>
    </lineage>
</organism>
<protein>
    <recommendedName>
        <fullName evidence="1">Acyclic terpene utilisation N-terminal domain-containing protein</fullName>
    </recommendedName>
</protein>
<name>A0ABR0IVV2_9EURO</name>
<dbReference type="EMBL" id="JAVRRF010000042">
    <property type="protein sequence ID" value="KAK5049729.1"/>
    <property type="molecule type" value="Genomic_DNA"/>
</dbReference>
<reference evidence="2 3" key="1">
    <citation type="submission" date="2023-08" db="EMBL/GenBank/DDBJ databases">
        <title>Black Yeasts Isolated from many extreme environments.</title>
        <authorList>
            <person name="Coleine C."/>
            <person name="Stajich J.E."/>
            <person name="Selbmann L."/>
        </authorList>
    </citation>
    <scope>NUCLEOTIDE SEQUENCE [LARGE SCALE GENOMIC DNA]</scope>
    <source>
        <strain evidence="2 3">CCFEE 6328</strain>
    </source>
</reference>
<evidence type="ECO:0000313" key="3">
    <source>
        <dbReference type="Proteomes" id="UP001345691"/>
    </source>
</evidence>